<dbReference type="Pfam" id="PF00392">
    <property type="entry name" value="GntR"/>
    <property type="match status" value="1"/>
</dbReference>
<evidence type="ECO:0000256" key="1">
    <source>
        <dbReference type="ARBA" id="ARBA00023015"/>
    </source>
</evidence>
<dbReference type="NCBIfam" id="TIGR02018">
    <property type="entry name" value="his_ut_repres"/>
    <property type="match status" value="1"/>
</dbReference>
<name>A0A5A7NEM1_9PROT</name>
<dbReference type="GO" id="GO:0003677">
    <property type="term" value="F:DNA binding"/>
    <property type="evidence" value="ECO:0007669"/>
    <property type="project" value="UniProtKB-UniRule"/>
</dbReference>
<dbReference type="GO" id="GO:0006547">
    <property type="term" value="P:L-histidine metabolic process"/>
    <property type="evidence" value="ECO:0007669"/>
    <property type="project" value="UniProtKB-UniRule"/>
</dbReference>
<sequence length="241" mass="26823">MIAKKALPSAQPLYKMVKAHVLSMIEDGRLKANDRAPSESELVQSLGVSRMTANRALKELSEAGFVTRVPGLGTFVAERRTHGTLLTIRDIADELSEGGNQHHARVLRQIKEPASETIAARFRMAVGSPLFHAEILHLQNDQPILLEDRYVQPQIAPDYLSLDLEKMTSYRYLVDVAPLQEVEHRISAIPASDDLRLLLALAPNEPCLLIRRRTWTGGMVASCVDLIHAGSRYDITGRFKP</sequence>
<dbReference type="EMBL" id="BKCN01000023">
    <property type="protein sequence ID" value="GER05396.1"/>
    <property type="molecule type" value="Genomic_DNA"/>
</dbReference>
<comment type="caution">
    <text evidence="6">The sequence shown here is derived from an EMBL/GenBank/DDBJ whole genome shotgun (WGS) entry which is preliminary data.</text>
</comment>
<dbReference type="PRINTS" id="PR00035">
    <property type="entry name" value="HTHGNTR"/>
</dbReference>
<dbReference type="InterPro" id="IPR050679">
    <property type="entry name" value="Bact_HTH_transcr_reg"/>
</dbReference>
<protein>
    <recommendedName>
        <fullName evidence="4">Histidine utilization repressor</fullName>
    </recommendedName>
</protein>
<dbReference type="InterPro" id="IPR036390">
    <property type="entry name" value="WH_DNA-bd_sf"/>
</dbReference>
<dbReference type="PANTHER" id="PTHR44846">
    <property type="entry name" value="MANNOSYL-D-GLYCERATE TRANSPORT/METABOLISM SYSTEM REPRESSOR MNGR-RELATED"/>
    <property type="match status" value="1"/>
</dbReference>
<organism evidence="6 7">
    <name type="scientific">Iodidimonas nitroreducens</name>
    <dbReference type="NCBI Taxonomy" id="1236968"/>
    <lineage>
        <taxon>Bacteria</taxon>
        <taxon>Pseudomonadati</taxon>
        <taxon>Pseudomonadota</taxon>
        <taxon>Alphaproteobacteria</taxon>
        <taxon>Iodidimonadales</taxon>
        <taxon>Iodidimonadaceae</taxon>
        <taxon>Iodidimonas</taxon>
    </lineage>
</organism>
<evidence type="ECO:0000256" key="2">
    <source>
        <dbReference type="ARBA" id="ARBA00023125"/>
    </source>
</evidence>
<reference evidence="6 7" key="1">
    <citation type="submission" date="2019-09" db="EMBL/GenBank/DDBJ databases">
        <title>NBRP : Genome information of microbial organism related human and environment.</title>
        <authorList>
            <person name="Hattori M."/>
            <person name="Oshima K."/>
            <person name="Inaba H."/>
            <person name="Suda W."/>
            <person name="Sakamoto M."/>
            <person name="Iino T."/>
            <person name="Kitahara M."/>
            <person name="Oshida Y."/>
            <person name="Iida T."/>
            <person name="Kudo T."/>
            <person name="Itoh T."/>
            <person name="Ohkuma M."/>
        </authorList>
    </citation>
    <scope>NUCLEOTIDE SEQUENCE [LARGE SCALE GENOMIC DNA]</scope>
    <source>
        <strain evidence="6 7">Q-1</strain>
    </source>
</reference>
<dbReference type="AlphaFoldDB" id="A0A5A7NEM1"/>
<dbReference type="InterPro" id="IPR011663">
    <property type="entry name" value="UTRA"/>
</dbReference>
<dbReference type="Proteomes" id="UP000324996">
    <property type="component" value="Unassembled WGS sequence"/>
</dbReference>
<dbReference type="GO" id="GO:0003700">
    <property type="term" value="F:DNA-binding transcription factor activity"/>
    <property type="evidence" value="ECO:0007669"/>
    <property type="project" value="UniProtKB-UniRule"/>
</dbReference>
<keyword evidence="3" id="KW-0804">Transcription</keyword>
<dbReference type="InterPro" id="IPR028978">
    <property type="entry name" value="Chorismate_lyase_/UTRA_dom_sf"/>
</dbReference>
<gene>
    <name evidence="6" type="primary">hutC</name>
    <name evidence="6" type="ORF">JCM17846_30780</name>
</gene>
<evidence type="ECO:0000256" key="3">
    <source>
        <dbReference type="ARBA" id="ARBA00023163"/>
    </source>
</evidence>
<dbReference type="PROSITE" id="PS50949">
    <property type="entry name" value="HTH_GNTR"/>
    <property type="match status" value="1"/>
</dbReference>
<keyword evidence="2" id="KW-0238">DNA-binding</keyword>
<dbReference type="Pfam" id="PF07702">
    <property type="entry name" value="UTRA"/>
    <property type="match status" value="1"/>
</dbReference>
<evidence type="ECO:0000256" key="4">
    <source>
        <dbReference type="NCBIfam" id="TIGR02018"/>
    </source>
</evidence>
<dbReference type="InterPro" id="IPR036388">
    <property type="entry name" value="WH-like_DNA-bd_sf"/>
</dbReference>
<evidence type="ECO:0000313" key="7">
    <source>
        <dbReference type="Proteomes" id="UP000324996"/>
    </source>
</evidence>
<proteinExistence type="predicted"/>
<dbReference type="SUPFAM" id="SSF64288">
    <property type="entry name" value="Chorismate lyase-like"/>
    <property type="match status" value="1"/>
</dbReference>
<evidence type="ECO:0000313" key="6">
    <source>
        <dbReference type="EMBL" id="GER05396.1"/>
    </source>
</evidence>
<dbReference type="SMART" id="SM00345">
    <property type="entry name" value="HTH_GNTR"/>
    <property type="match status" value="1"/>
</dbReference>
<accession>A0A5A7NEM1</accession>
<keyword evidence="7" id="KW-1185">Reference proteome</keyword>
<dbReference type="InterPro" id="IPR010248">
    <property type="entry name" value="His_ut_repres"/>
</dbReference>
<dbReference type="SUPFAM" id="SSF46785">
    <property type="entry name" value="Winged helix' DNA-binding domain"/>
    <property type="match status" value="1"/>
</dbReference>
<dbReference type="Gene3D" id="1.10.10.10">
    <property type="entry name" value="Winged helix-like DNA-binding domain superfamily/Winged helix DNA-binding domain"/>
    <property type="match status" value="1"/>
</dbReference>
<dbReference type="PANTHER" id="PTHR44846:SF16">
    <property type="entry name" value="TRANSCRIPTIONAL REGULATOR PHNF-RELATED"/>
    <property type="match status" value="1"/>
</dbReference>
<feature type="domain" description="HTH gntR-type" evidence="5">
    <location>
        <begin position="11"/>
        <end position="79"/>
    </location>
</feature>
<evidence type="ECO:0000259" key="5">
    <source>
        <dbReference type="PROSITE" id="PS50949"/>
    </source>
</evidence>
<dbReference type="SMART" id="SM00866">
    <property type="entry name" value="UTRA"/>
    <property type="match status" value="1"/>
</dbReference>
<dbReference type="InterPro" id="IPR000524">
    <property type="entry name" value="Tscrpt_reg_HTH_GntR"/>
</dbReference>
<dbReference type="CDD" id="cd07377">
    <property type="entry name" value="WHTH_GntR"/>
    <property type="match status" value="1"/>
</dbReference>
<dbReference type="GO" id="GO:0045892">
    <property type="term" value="P:negative regulation of DNA-templated transcription"/>
    <property type="evidence" value="ECO:0007669"/>
    <property type="project" value="UniProtKB-UniRule"/>
</dbReference>
<keyword evidence="1" id="KW-0805">Transcription regulation</keyword>
<dbReference type="RefSeq" id="WP_042085368.1">
    <property type="nucleotide sequence ID" value="NZ_BKCN01000023.1"/>
</dbReference>
<dbReference type="Gene3D" id="3.40.1410.10">
    <property type="entry name" value="Chorismate lyase-like"/>
    <property type="match status" value="1"/>
</dbReference>